<gene>
    <name evidence="1" type="ORF">PORY_000807</name>
</gene>
<name>A0ACB7CDQ0_9ASCO</name>
<organism evidence="1 2">
    <name type="scientific">Pneumocystis oryctolagi</name>
    <dbReference type="NCBI Taxonomy" id="42067"/>
    <lineage>
        <taxon>Eukaryota</taxon>
        <taxon>Fungi</taxon>
        <taxon>Dikarya</taxon>
        <taxon>Ascomycota</taxon>
        <taxon>Taphrinomycotina</taxon>
        <taxon>Pneumocystomycetes</taxon>
        <taxon>Pneumocystaceae</taxon>
        <taxon>Pneumocystis</taxon>
    </lineage>
</organism>
<protein>
    <submittedName>
        <fullName evidence="1">Uncharacterized protein</fullName>
    </submittedName>
</protein>
<dbReference type="Proteomes" id="UP000768646">
    <property type="component" value="Unassembled WGS sequence"/>
</dbReference>
<evidence type="ECO:0000313" key="1">
    <source>
        <dbReference type="EMBL" id="KAG4305897.1"/>
    </source>
</evidence>
<comment type="caution">
    <text evidence="1">The sequence shown here is derived from an EMBL/GenBank/DDBJ whole genome shotgun (WGS) entry which is preliminary data.</text>
</comment>
<sequence length="337" mass="39152">MEKGLSLYLFKNLTSPFVLTLFFPFLKTIFAHKSESQQKYGIINRFIWKDINDTYLKNNTFYDSGCKDTSNNSIFPDEIYIYIYGTLEKPFSHEYFKNIYKQAEDDTLKMQYQSVQEYYVSPYIKKIANIYTYCSDIYFLYIMKKIKKTIDFRRFKKRNMVENEHSQLNLNNNSKVECVNFLKELEESNLNVKSKECFKNSAIYSGCPNIFDIPCLCSSNNYKSATAQCIYQKSIIQLFDAYFFSSSICSTYSSLPSSCISSFMNDSVSIYKKYGYQEKNNKTLTKSDGKNKAFDCKNANNDCPASISVLNNCSVLTFVFVTIGISVFIELGLFFLV</sequence>
<keyword evidence="2" id="KW-1185">Reference proteome</keyword>
<reference evidence="1 2" key="1">
    <citation type="journal article" date="2021" name="Commun. Biol.">
        <title>Genomic insights into the host specific adaptation of the Pneumocystis genus.</title>
        <authorList>
            <person name="Cisse O.H."/>
            <person name="Ma L."/>
            <person name="Dekker J.P."/>
            <person name="Khil P.P."/>
            <person name="Youn J.-H."/>
            <person name="Brenchley J.M."/>
            <person name="Blair R."/>
            <person name="Pahar B."/>
            <person name="Chabe M."/>
            <person name="Van Rompay K.K.A."/>
            <person name="Keesler R."/>
            <person name="Sukura A."/>
            <person name="Hirsch V."/>
            <person name="Kutty G."/>
            <person name="Liu Y."/>
            <person name="Peng L."/>
            <person name="Chen J."/>
            <person name="Song J."/>
            <person name="Weissenbacher-Lang C."/>
            <person name="Xu J."/>
            <person name="Upham N.S."/>
            <person name="Stajich J.E."/>
            <person name="Cuomo C.A."/>
            <person name="Cushion M.T."/>
            <person name="Kovacs J.A."/>
        </authorList>
    </citation>
    <scope>NUCLEOTIDE SEQUENCE [LARGE SCALE GENOMIC DNA]</scope>
    <source>
        <strain evidence="1 2">RABM</strain>
    </source>
</reference>
<proteinExistence type="predicted"/>
<evidence type="ECO:0000313" key="2">
    <source>
        <dbReference type="Proteomes" id="UP000768646"/>
    </source>
</evidence>
<dbReference type="EMBL" id="JABTEG010000002">
    <property type="protein sequence ID" value="KAG4305897.1"/>
    <property type="molecule type" value="Genomic_DNA"/>
</dbReference>
<accession>A0ACB7CDQ0</accession>